<keyword evidence="3" id="KW-1185">Reference proteome</keyword>
<comment type="caution">
    <text evidence="2">The sequence shown here is derived from an EMBL/GenBank/DDBJ whole genome shotgun (WGS) entry which is preliminary data.</text>
</comment>
<evidence type="ECO:0000313" key="2">
    <source>
        <dbReference type="EMBL" id="KAK9803816.1"/>
    </source>
</evidence>
<protein>
    <submittedName>
        <fullName evidence="2">Uncharacterized protein</fullName>
    </submittedName>
</protein>
<feature type="compositionally biased region" description="Polar residues" evidence="1">
    <location>
        <begin position="48"/>
        <end position="64"/>
    </location>
</feature>
<evidence type="ECO:0000256" key="1">
    <source>
        <dbReference type="SAM" id="MobiDB-lite"/>
    </source>
</evidence>
<accession>A0AAW1P4E5</accession>
<reference evidence="2 3" key="1">
    <citation type="journal article" date="2024" name="Nat. Commun.">
        <title>Phylogenomics reveals the evolutionary origins of lichenization in chlorophyte algae.</title>
        <authorList>
            <person name="Puginier C."/>
            <person name="Libourel C."/>
            <person name="Otte J."/>
            <person name="Skaloud P."/>
            <person name="Haon M."/>
            <person name="Grisel S."/>
            <person name="Petersen M."/>
            <person name="Berrin J.G."/>
            <person name="Delaux P.M."/>
            <person name="Dal Grande F."/>
            <person name="Keller J."/>
        </authorList>
    </citation>
    <scope>NUCLEOTIDE SEQUENCE [LARGE SCALE GENOMIC DNA]</scope>
    <source>
        <strain evidence="2 3">SAG 2036</strain>
    </source>
</reference>
<feature type="compositionally biased region" description="Polar residues" evidence="1">
    <location>
        <begin position="28"/>
        <end position="41"/>
    </location>
</feature>
<evidence type="ECO:0000313" key="3">
    <source>
        <dbReference type="Proteomes" id="UP001465755"/>
    </source>
</evidence>
<dbReference type="EMBL" id="JALJOQ010000055">
    <property type="protein sequence ID" value="KAK9803816.1"/>
    <property type="molecule type" value="Genomic_DNA"/>
</dbReference>
<proteinExistence type="predicted"/>
<feature type="region of interest" description="Disordered" evidence="1">
    <location>
        <begin position="28"/>
        <end position="65"/>
    </location>
</feature>
<dbReference type="Proteomes" id="UP001465755">
    <property type="component" value="Unassembled WGS sequence"/>
</dbReference>
<organism evidence="2 3">
    <name type="scientific">Symbiochloris irregularis</name>
    <dbReference type="NCBI Taxonomy" id="706552"/>
    <lineage>
        <taxon>Eukaryota</taxon>
        <taxon>Viridiplantae</taxon>
        <taxon>Chlorophyta</taxon>
        <taxon>core chlorophytes</taxon>
        <taxon>Trebouxiophyceae</taxon>
        <taxon>Trebouxiales</taxon>
        <taxon>Trebouxiaceae</taxon>
        <taxon>Symbiochloris</taxon>
    </lineage>
</organism>
<gene>
    <name evidence="2" type="ORF">WJX73_002776</name>
</gene>
<name>A0AAW1P4E5_9CHLO</name>
<sequence>MDPSVFQNLFATLSAEQQAALLRQSLGNLTQQQSSGSQHTPSAPGLPHQQQYDSRSYGFSTPAANRTPAPADKLKLFNYWKNATQHYKWLKDMASRSGMPNYYACLAEDHEWTDDEGNEHTGPDQESAWKLLVACGARKDADYENRFITSGKKAGKYKALPRLLRQNKDIFDAMDVLFGDNASSSPSFRDLGQVDLSSRDTAIMT</sequence>
<dbReference type="AlphaFoldDB" id="A0AAW1P4E5"/>